<dbReference type="GO" id="GO:0016020">
    <property type="term" value="C:membrane"/>
    <property type="evidence" value="ECO:0007669"/>
    <property type="project" value="UniProtKB-SubCell"/>
</dbReference>
<dbReference type="Pfam" id="PF03169">
    <property type="entry name" value="OPT"/>
    <property type="match status" value="1"/>
</dbReference>
<name>A0AAD1ZV50_9LAMI</name>
<keyword evidence="3" id="KW-0813">Transport</keyword>
<feature type="transmembrane region" description="Helical" evidence="7">
    <location>
        <begin position="126"/>
        <end position="149"/>
    </location>
</feature>
<comment type="subcellular location">
    <subcellularLocation>
        <location evidence="1">Membrane</location>
        <topology evidence="1">Multi-pass membrane protein</topology>
    </subcellularLocation>
</comment>
<gene>
    <name evidence="8" type="ORF">FPE_LOCUS21287</name>
</gene>
<feature type="transmembrane region" description="Helical" evidence="7">
    <location>
        <begin position="29"/>
        <end position="51"/>
    </location>
</feature>
<dbReference type="AlphaFoldDB" id="A0AAD1ZV50"/>
<dbReference type="EMBL" id="OU503048">
    <property type="protein sequence ID" value="CAI9773857.1"/>
    <property type="molecule type" value="Genomic_DNA"/>
</dbReference>
<dbReference type="PANTHER" id="PTHR31645">
    <property type="entry name" value="OLIGOPEPTIDE TRANSPORTER YGL114W-RELATED"/>
    <property type="match status" value="1"/>
</dbReference>
<dbReference type="Proteomes" id="UP000834106">
    <property type="component" value="Chromosome 13"/>
</dbReference>
<evidence type="ECO:0000313" key="8">
    <source>
        <dbReference type="EMBL" id="CAI9773857.1"/>
    </source>
</evidence>
<evidence type="ECO:0000256" key="4">
    <source>
        <dbReference type="ARBA" id="ARBA00022692"/>
    </source>
</evidence>
<keyword evidence="4 7" id="KW-0812">Transmembrane</keyword>
<reference evidence="8" key="1">
    <citation type="submission" date="2023-05" db="EMBL/GenBank/DDBJ databases">
        <authorList>
            <person name="Huff M."/>
        </authorList>
    </citation>
    <scope>NUCLEOTIDE SEQUENCE</scope>
</reference>
<evidence type="ECO:0000256" key="2">
    <source>
        <dbReference type="ARBA" id="ARBA00010276"/>
    </source>
</evidence>
<keyword evidence="6 7" id="KW-0472">Membrane</keyword>
<evidence type="ECO:0000256" key="7">
    <source>
        <dbReference type="SAM" id="Phobius"/>
    </source>
</evidence>
<protein>
    <submittedName>
        <fullName evidence="8">Uncharacterized protein</fullName>
    </submittedName>
</protein>
<sequence length="158" mass="17596">MMNIVSTASDSMQDFKTCYLTLASPRSMVVSQVIGTAMGCVISPCVFWIFYKAFSDLRIPKSEYPAPFATIYYNMAKLGVEGFSALPKVCLKLCYGFFAASILINLTRDALGKKHSWFIPLPMATAVPFFWGSQIAVDKCVGSLILYAWQRKKKKGQC</sequence>
<evidence type="ECO:0000256" key="6">
    <source>
        <dbReference type="ARBA" id="ARBA00023136"/>
    </source>
</evidence>
<dbReference type="PANTHER" id="PTHR31645:SF76">
    <property type="entry name" value="METAL-NICOTIANAMINE TRANSPORTER YSL8-RELATED"/>
    <property type="match status" value="1"/>
</dbReference>
<proteinExistence type="inferred from homology"/>
<accession>A0AAD1ZV50</accession>
<evidence type="ECO:0000313" key="9">
    <source>
        <dbReference type="Proteomes" id="UP000834106"/>
    </source>
</evidence>
<keyword evidence="9" id="KW-1185">Reference proteome</keyword>
<dbReference type="InterPro" id="IPR045035">
    <property type="entry name" value="YSL-like"/>
</dbReference>
<keyword evidence="5 7" id="KW-1133">Transmembrane helix</keyword>
<feature type="transmembrane region" description="Helical" evidence="7">
    <location>
        <begin position="89"/>
        <end position="106"/>
    </location>
</feature>
<evidence type="ECO:0000256" key="5">
    <source>
        <dbReference type="ARBA" id="ARBA00022989"/>
    </source>
</evidence>
<dbReference type="InterPro" id="IPR004813">
    <property type="entry name" value="OPT"/>
</dbReference>
<evidence type="ECO:0000256" key="3">
    <source>
        <dbReference type="ARBA" id="ARBA00022448"/>
    </source>
</evidence>
<comment type="similarity">
    <text evidence="2">Belongs to the YSL (TC 2.A.67.2) family.</text>
</comment>
<evidence type="ECO:0000256" key="1">
    <source>
        <dbReference type="ARBA" id="ARBA00004141"/>
    </source>
</evidence>
<dbReference type="GO" id="GO:0035673">
    <property type="term" value="F:oligopeptide transmembrane transporter activity"/>
    <property type="evidence" value="ECO:0007669"/>
    <property type="project" value="InterPro"/>
</dbReference>
<organism evidence="8 9">
    <name type="scientific">Fraxinus pennsylvanica</name>
    <dbReference type="NCBI Taxonomy" id="56036"/>
    <lineage>
        <taxon>Eukaryota</taxon>
        <taxon>Viridiplantae</taxon>
        <taxon>Streptophyta</taxon>
        <taxon>Embryophyta</taxon>
        <taxon>Tracheophyta</taxon>
        <taxon>Spermatophyta</taxon>
        <taxon>Magnoliopsida</taxon>
        <taxon>eudicotyledons</taxon>
        <taxon>Gunneridae</taxon>
        <taxon>Pentapetalae</taxon>
        <taxon>asterids</taxon>
        <taxon>lamiids</taxon>
        <taxon>Lamiales</taxon>
        <taxon>Oleaceae</taxon>
        <taxon>Oleeae</taxon>
        <taxon>Fraxinus</taxon>
    </lineage>
</organism>